<dbReference type="OrthoDB" id="2192561at2759"/>
<reference evidence="4" key="2">
    <citation type="submission" date="2009-11" db="EMBL/GenBank/DDBJ databases">
        <title>The Genome Sequence of Allomyces macrogynus strain ATCC 38327.</title>
        <authorList>
            <consortium name="The Broad Institute Genome Sequencing Platform"/>
            <person name="Russ C."/>
            <person name="Cuomo C."/>
            <person name="Shea T."/>
            <person name="Young S.K."/>
            <person name="Zeng Q."/>
            <person name="Koehrsen M."/>
            <person name="Haas B."/>
            <person name="Borodovsky M."/>
            <person name="Guigo R."/>
            <person name="Alvarado L."/>
            <person name="Berlin A."/>
            <person name="Borenstein D."/>
            <person name="Chen Z."/>
            <person name="Engels R."/>
            <person name="Freedman E."/>
            <person name="Gellesch M."/>
            <person name="Goldberg J."/>
            <person name="Griggs A."/>
            <person name="Gujja S."/>
            <person name="Heiman D."/>
            <person name="Hepburn T."/>
            <person name="Howarth C."/>
            <person name="Jen D."/>
            <person name="Larson L."/>
            <person name="Lewis B."/>
            <person name="Mehta T."/>
            <person name="Park D."/>
            <person name="Pearson M."/>
            <person name="Roberts A."/>
            <person name="Saif S."/>
            <person name="Shenoy N."/>
            <person name="Sisk P."/>
            <person name="Stolte C."/>
            <person name="Sykes S."/>
            <person name="Walk T."/>
            <person name="White J."/>
            <person name="Yandava C."/>
            <person name="Burger G."/>
            <person name="Gray M.W."/>
            <person name="Holland P.W.H."/>
            <person name="King N."/>
            <person name="Lang F.B.F."/>
            <person name="Roger A.J."/>
            <person name="Ruiz-Trillo I."/>
            <person name="Lander E."/>
            <person name="Nusbaum C."/>
        </authorList>
    </citation>
    <scope>NUCLEOTIDE SEQUENCE [LARGE SCALE GENOMIC DNA]</scope>
    <source>
        <strain evidence="4">ATCC 38327</strain>
    </source>
</reference>
<dbReference type="PANTHER" id="PTHR12821">
    <property type="entry name" value="BYSTIN"/>
    <property type="match status" value="1"/>
</dbReference>
<name>A0A0L0RWA1_ALLM3</name>
<dbReference type="InterPro" id="IPR007955">
    <property type="entry name" value="Bystin"/>
</dbReference>
<feature type="compositionally biased region" description="Polar residues" evidence="2">
    <location>
        <begin position="36"/>
        <end position="48"/>
    </location>
</feature>
<dbReference type="STRING" id="578462.A0A0L0RWA1"/>
<dbReference type="PANTHER" id="PTHR12821:SF0">
    <property type="entry name" value="BYSTIN"/>
    <property type="match status" value="1"/>
</dbReference>
<reference evidence="3 4" key="1">
    <citation type="submission" date="2009-11" db="EMBL/GenBank/DDBJ databases">
        <title>Annotation of Allomyces macrogynus ATCC 38327.</title>
        <authorList>
            <consortium name="The Broad Institute Genome Sequencing Platform"/>
            <person name="Russ C."/>
            <person name="Cuomo C."/>
            <person name="Burger G."/>
            <person name="Gray M.W."/>
            <person name="Holland P.W.H."/>
            <person name="King N."/>
            <person name="Lang F.B.F."/>
            <person name="Roger A.J."/>
            <person name="Ruiz-Trillo I."/>
            <person name="Young S.K."/>
            <person name="Zeng Q."/>
            <person name="Gargeya S."/>
            <person name="Fitzgerald M."/>
            <person name="Haas B."/>
            <person name="Abouelleil A."/>
            <person name="Alvarado L."/>
            <person name="Arachchi H.M."/>
            <person name="Berlin A."/>
            <person name="Chapman S.B."/>
            <person name="Gearin G."/>
            <person name="Goldberg J."/>
            <person name="Griggs A."/>
            <person name="Gujja S."/>
            <person name="Hansen M."/>
            <person name="Heiman D."/>
            <person name="Howarth C."/>
            <person name="Larimer J."/>
            <person name="Lui A."/>
            <person name="MacDonald P.J.P."/>
            <person name="McCowen C."/>
            <person name="Montmayeur A."/>
            <person name="Murphy C."/>
            <person name="Neiman D."/>
            <person name="Pearson M."/>
            <person name="Priest M."/>
            <person name="Roberts A."/>
            <person name="Saif S."/>
            <person name="Shea T."/>
            <person name="Sisk P."/>
            <person name="Stolte C."/>
            <person name="Sykes S."/>
            <person name="Wortman J."/>
            <person name="Nusbaum C."/>
            <person name="Birren B."/>
        </authorList>
    </citation>
    <scope>NUCLEOTIDE SEQUENCE [LARGE SCALE GENOMIC DNA]</scope>
    <source>
        <strain evidence="3 4">ATCC 38327</strain>
    </source>
</reference>
<protein>
    <recommendedName>
        <fullName evidence="5">Bystin</fullName>
    </recommendedName>
</protein>
<dbReference type="GO" id="GO:0006364">
    <property type="term" value="P:rRNA processing"/>
    <property type="evidence" value="ECO:0007669"/>
    <property type="project" value="TreeGrafter"/>
</dbReference>
<feature type="region of interest" description="Disordered" evidence="2">
    <location>
        <begin position="149"/>
        <end position="174"/>
    </location>
</feature>
<organism evidence="3 4">
    <name type="scientific">Allomyces macrogynus (strain ATCC 38327)</name>
    <name type="common">Allomyces javanicus var. macrogynus</name>
    <dbReference type="NCBI Taxonomy" id="578462"/>
    <lineage>
        <taxon>Eukaryota</taxon>
        <taxon>Fungi</taxon>
        <taxon>Fungi incertae sedis</taxon>
        <taxon>Blastocladiomycota</taxon>
        <taxon>Blastocladiomycetes</taxon>
        <taxon>Blastocladiales</taxon>
        <taxon>Blastocladiaceae</taxon>
        <taxon>Allomyces</taxon>
    </lineage>
</organism>
<dbReference type="OMA" id="TKLPVIW"/>
<gene>
    <name evidence="3" type="ORF">AMAG_00352</name>
</gene>
<dbReference type="AlphaFoldDB" id="A0A0L0RWA1"/>
<dbReference type="GO" id="GO:0005737">
    <property type="term" value="C:cytoplasm"/>
    <property type="evidence" value="ECO:0007669"/>
    <property type="project" value="TreeGrafter"/>
</dbReference>
<dbReference type="Proteomes" id="UP000054350">
    <property type="component" value="Unassembled WGS sequence"/>
</dbReference>
<dbReference type="VEuPathDB" id="FungiDB:AMAG_00352"/>
<evidence type="ECO:0000313" key="3">
    <source>
        <dbReference type="EMBL" id="KNE54375.1"/>
    </source>
</evidence>
<dbReference type="EMBL" id="GG745328">
    <property type="protein sequence ID" value="KNE54375.1"/>
    <property type="molecule type" value="Genomic_DNA"/>
</dbReference>
<dbReference type="GO" id="GO:0030688">
    <property type="term" value="C:preribosome, small subunit precursor"/>
    <property type="evidence" value="ECO:0007669"/>
    <property type="project" value="TreeGrafter"/>
</dbReference>
<accession>A0A0L0RWA1</accession>
<dbReference type="eggNOG" id="KOG3871">
    <property type="taxonomic scope" value="Eukaryota"/>
</dbReference>
<dbReference type="Pfam" id="PF05291">
    <property type="entry name" value="Bystin"/>
    <property type="match status" value="1"/>
</dbReference>
<sequence>MRHHLISTHTLPAARSSNRIANHTIADHHGHGEPSTPRTANKTHQQPTMGKEKSLPKFAAKKQRHDPLHKQILRDTVVEGKVKAAAKGKRKNDDDMDDDETFLDAKTSKKILDIAQEQQRELEEDEMQAQRPSADRAPLKTSVFGTAAMASDSDDDDQDAMSQMGDTEANWDGGNDDILDVDASELAVLEKFFPQQPKTRQTLADIIAEKIAAFEADAEQRAARPAAVDSPDFMNPKVMSVYSKVGKLLSRYKSGKLPKAFKIIPSLSNWEEVLYITRPDQWTPHAMYEATKIFVSSFNPKMAQRFLNLFLLERVREDIQSTKKLNYHLYMALKKSLYKPAAFFKGILLPLCDDNCSLREAAIVGSVVSKISVPVLHSSAALMKLAEMEYSGATSLFLRILLDKKYALPYKVVDAIVFHFLRFKTDARDLPVLWHQALLVFVQRYKIDITTEQKDALLDLIKFKGHYAITPEIRRELANSTPRGGGVSALASMDVEMVDV</sequence>
<keyword evidence="4" id="KW-1185">Reference proteome</keyword>
<evidence type="ECO:0000256" key="2">
    <source>
        <dbReference type="SAM" id="MobiDB-lite"/>
    </source>
</evidence>
<dbReference type="GO" id="GO:0005730">
    <property type="term" value="C:nucleolus"/>
    <property type="evidence" value="ECO:0007669"/>
    <property type="project" value="TreeGrafter"/>
</dbReference>
<comment type="similarity">
    <text evidence="1">Belongs to the bystin family.</text>
</comment>
<evidence type="ECO:0000313" key="4">
    <source>
        <dbReference type="Proteomes" id="UP000054350"/>
    </source>
</evidence>
<dbReference type="GO" id="GO:0030515">
    <property type="term" value="F:snoRNA binding"/>
    <property type="evidence" value="ECO:0007669"/>
    <property type="project" value="TreeGrafter"/>
</dbReference>
<feature type="region of interest" description="Disordered" evidence="2">
    <location>
        <begin position="25"/>
        <end position="102"/>
    </location>
</feature>
<proteinExistence type="inferred from homology"/>
<evidence type="ECO:0000256" key="1">
    <source>
        <dbReference type="ARBA" id="ARBA00007114"/>
    </source>
</evidence>
<feature type="compositionally biased region" description="Basic and acidic residues" evidence="2">
    <location>
        <begin position="65"/>
        <end position="82"/>
    </location>
</feature>
<evidence type="ECO:0008006" key="5">
    <source>
        <dbReference type="Google" id="ProtNLM"/>
    </source>
</evidence>